<dbReference type="AlphaFoldDB" id="A0A2T4PRG6"/>
<dbReference type="NCBIfam" id="TIGR02135">
    <property type="entry name" value="phoU_full"/>
    <property type="match status" value="1"/>
</dbReference>
<protein>
    <recommendedName>
        <fullName evidence="7">Phosphate-specific transport system accessory protein PhoU</fullName>
    </recommendedName>
</protein>
<accession>A0A2T4PRG6</accession>
<keyword evidence="5 7" id="KW-0963">Cytoplasm</keyword>
<keyword evidence="12" id="KW-1185">Reference proteome</keyword>
<comment type="function">
    <text evidence="7">Plays a role in the regulation of phosphate uptake.</text>
</comment>
<evidence type="ECO:0000256" key="3">
    <source>
        <dbReference type="ARBA" id="ARBA00011738"/>
    </source>
</evidence>
<evidence type="ECO:0000256" key="7">
    <source>
        <dbReference type="PIRNR" id="PIRNR003107"/>
    </source>
</evidence>
<sequence length="215" mass="25086">MVIREKYEGELNTLIEDLFKLGKEVYQMIEQSVTVLSDEDKTNARNLIAYDKKINQMEYDINEKVVMLITKQQPMATDLRVMISALKIASELERMADNSTNIAQIRKRAIITDYFILMRLKTMGKLAMLMLRDLETAVNNKDILLIKEIIERDDDIDDLYREISNTTYLIDNDPFISGQAHLAARYLERIGDHITNISESCYYYITGEHYEPIEK</sequence>
<dbReference type="PANTHER" id="PTHR42930:SF3">
    <property type="entry name" value="PHOSPHATE-SPECIFIC TRANSPORT SYSTEM ACCESSORY PROTEIN PHOU"/>
    <property type="match status" value="1"/>
</dbReference>
<reference evidence="9" key="2">
    <citation type="submission" date="2018-03" db="EMBL/GenBank/DDBJ databases">
        <authorList>
            <person name="Keele B.F."/>
        </authorList>
    </citation>
    <scope>NUCLEOTIDE SEQUENCE</scope>
    <source>
        <strain evidence="9">SNUC 2204</strain>
    </source>
</reference>
<dbReference type="GO" id="GO:0005737">
    <property type="term" value="C:cytoplasm"/>
    <property type="evidence" value="ECO:0007669"/>
    <property type="project" value="UniProtKB-SubCell"/>
</dbReference>
<evidence type="ECO:0000313" key="9">
    <source>
        <dbReference type="EMBL" id="PTI28720.1"/>
    </source>
</evidence>
<dbReference type="GO" id="GO:0030643">
    <property type="term" value="P:intracellular phosphate ion homeostasis"/>
    <property type="evidence" value="ECO:0007669"/>
    <property type="project" value="InterPro"/>
</dbReference>
<dbReference type="STRING" id="1167632.GCA_000286335_01192"/>
<evidence type="ECO:0000256" key="4">
    <source>
        <dbReference type="ARBA" id="ARBA00022448"/>
    </source>
</evidence>
<evidence type="ECO:0000256" key="2">
    <source>
        <dbReference type="ARBA" id="ARBA00008107"/>
    </source>
</evidence>
<dbReference type="Pfam" id="PF01895">
    <property type="entry name" value="PhoU"/>
    <property type="match status" value="2"/>
</dbReference>
<evidence type="ECO:0000313" key="11">
    <source>
        <dbReference type="Proteomes" id="UP000241209"/>
    </source>
</evidence>
<feature type="domain" description="PhoU" evidence="8">
    <location>
        <begin position="120"/>
        <end position="200"/>
    </location>
</feature>
<reference evidence="9 11" key="1">
    <citation type="journal article" date="2016" name="Front. Microbiol.">
        <title>Comprehensive Phylogenetic Analysis of Bovine Non-aureus Staphylococci Species Based on Whole-Genome Sequencing.</title>
        <authorList>
            <person name="Naushad S."/>
            <person name="Barkema H.W."/>
            <person name="Luby C."/>
            <person name="Condas L.A."/>
            <person name="Nobrega D.B."/>
            <person name="Carson D.A."/>
            <person name="De Buck J."/>
        </authorList>
    </citation>
    <scope>NUCLEOTIDE SEQUENCE [LARGE SCALE GENOMIC DNA]</scope>
    <source>
        <strain evidence="9 11">SNUC 2204</strain>
    </source>
</reference>
<dbReference type="EMBL" id="PZFK01000024">
    <property type="protein sequence ID" value="PTI28720.1"/>
    <property type="molecule type" value="Genomic_DNA"/>
</dbReference>
<dbReference type="PANTHER" id="PTHR42930">
    <property type="entry name" value="PHOSPHATE-SPECIFIC TRANSPORT SYSTEM ACCESSORY PROTEIN PHOU"/>
    <property type="match status" value="1"/>
</dbReference>
<dbReference type="PIRSF" id="PIRSF003107">
    <property type="entry name" value="PhoU"/>
    <property type="match status" value="1"/>
</dbReference>
<comment type="similarity">
    <text evidence="2 7">Belongs to the PhoU family.</text>
</comment>
<dbReference type="GO" id="GO:0045936">
    <property type="term" value="P:negative regulation of phosphate metabolic process"/>
    <property type="evidence" value="ECO:0007669"/>
    <property type="project" value="InterPro"/>
</dbReference>
<reference evidence="10 12" key="3">
    <citation type="submission" date="2021-02" db="EMBL/GenBank/DDBJ databases">
        <title>FDA dAtabase for Regulatory Grade micrObial Sequences (FDA-ARGOS): Supporting development and validation of Infectious Disease Dx tests.</title>
        <authorList>
            <person name="Sproer C."/>
            <person name="Gronow S."/>
            <person name="Severitt S."/>
            <person name="Schroder I."/>
            <person name="Tallon L."/>
            <person name="Sadzewicz L."/>
            <person name="Zhao X."/>
            <person name="Boylan J."/>
            <person name="Ott S."/>
            <person name="Bowen H."/>
            <person name="Vavikolanu K."/>
            <person name="Mehta A."/>
            <person name="Aluvathingal J."/>
            <person name="Nadendla S."/>
            <person name="Lowell S."/>
            <person name="Myers T."/>
            <person name="Yan Y."/>
            <person name="Sichtig H."/>
        </authorList>
    </citation>
    <scope>NUCLEOTIDE SEQUENCE [LARGE SCALE GENOMIC DNA]</scope>
    <source>
        <strain evidence="10 12">FDAARGOS_1207</strain>
    </source>
</reference>
<dbReference type="InterPro" id="IPR038078">
    <property type="entry name" value="PhoU-like_sf"/>
</dbReference>
<comment type="subunit">
    <text evidence="3 7">Homodimer.</text>
</comment>
<evidence type="ECO:0000259" key="8">
    <source>
        <dbReference type="Pfam" id="PF01895"/>
    </source>
</evidence>
<dbReference type="Proteomes" id="UP000627155">
    <property type="component" value="Chromosome"/>
</dbReference>
<evidence type="ECO:0000313" key="10">
    <source>
        <dbReference type="EMBL" id="QRO84669.1"/>
    </source>
</evidence>
<organism evidence="9 11">
    <name type="scientific">Mammaliicoccus vitulinus</name>
    <dbReference type="NCBI Taxonomy" id="71237"/>
    <lineage>
        <taxon>Bacteria</taxon>
        <taxon>Bacillati</taxon>
        <taxon>Bacillota</taxon>
        <taxon>Bacilli</taxon>
        <taxon>Bacillales</taxon>
        <taxon>Staphylococcaceae</taxon>
        <taxon>Mammaliicoccus</taxon>
    </lineage>
</organism>
<evidence type="ECO:0000256" key="6">
    <source>
        <dbReference type="ARBA" id="ARBA00022592"/>
    </source>
</evidence>
<name>A0A2T4PRG6_9STAP</name>
<dbReference type="InterPro" id="IPR026022">
    <property type="entry name" value="PhoU_dom"/>
</dbReference>
<dbReference type="InterPro" id="IPR028366">
    <property type="entry name" value="PhoU"/>
</dbReference>
<dbReference type="Gene3D" id="1.20.58.220">
    <property type="entry name" value="Phosphate transport system protein phou homolog 2, domain 2"/>
    <property type="match status" value="1"/>
</dbReference>
<evidence type="ECO:0000313" key="12">
    <source>
        <dbReference type="Proteomes" id="UP000627155"/>
    </source>
</evidence>
<keyword evidence="6 7" id="KW-0592">Phosphate transport</keyword>
<feature type="domain" description="PhoU" evidence="8">
    <location>
        <begin position="20"/>
        <end position="104"/>
    </location>
</feature>
<comment type="subcellular location">
    <subcellularLocation>
        <location evidence="1 7">Cytoplasm</location>
    </subcellularLocation>
</comment>
<dbReference type="Proteomes" id="UP000241209">
    <property type="component" value="Unassembled WGS sequence"/>
</dbReference>
<dbReference type="SUPFAM" id="SSF109755">
    <property type="entry name" value="PhoU-like"/>
    <property type="match status" value="1"/>
</dbReference>
<dbReference type="GeneID" id="64116505"/>
<proteinExistence type="inferred from homology"/>
<dbReference type="FunFam" id="1.20.58.220:FF:000004">
    <property type="entry name" value="Phosphate-specific transport system accessory protein PhoU"/>
    <property type="match status" value="1"/>
</dbReference>
<evidence type="ECO:0000256" key="1">
    <source>
        <dbReference type="ARBA" id="ARBA00004496"/>
    </source>
</evidence>
<keyword evidence="4 7" id="KW-0813">Transport</keyword>
<evidence type="ECO:0000256" key="5">
    <source>
        <dbReference type="ARBA" id="ARBA00022490"/>
    </source>
</evidence>
<gene>
    <name evidence="9" type="primary">phoU</name>
    <name evidence="9" type="ORF">BU072_10820</name>
    <name evidence="10" type="ORF">I6J37_10850</name>
</gene>
<dbReference type="RefSeq" id="WP_016911878.1">
    <property type="nucleotide sequence ID" value="NZ_BMDF01000001.1"/>
</dbReference>
<dbReference type="GO" id="GO:0006817">
    <property type="term" value="P:phosphate ion transport"/>
    <property type="evidence" value="ECO:0007669"/>
    <property type="project" value="UniProtKB-KW"/>
</dbReference>
<dbReference type="EMBL" id="CP069486">
    <property type="protein sequence ID" value="QRO84669.1"/>
    <property type="molecule type" value="Genomic_DNA"/>
</dbReference>
<dbReference type="OrthoDB" id="9814256at2"/>